<feature type="domain" description="Ribosomal RNA adenine methylase transferase N-terminal" evidence="5">
    <location>
        <begin position="65"/>
        <end position="193"/>
    </location>
</feature>
<evidence type="ECO:0000256" key="4">
    <source>
        <dbReference type="ARBA" id="ARBA00022691"/>
    </source>
</evidence>
<organism evidence="6">
    <name type="scientific">hydrothermal vent metagenome</name>
    <dbReference type="NCBI Taxonomy" id="652676"/>
    <lineage>
        <taxon>unclassified sequences</taxon>
        <taxon>metagenomes</taxon>
        <taxon>ecological metagenomes</taxon>
    </lineage>
</organism>
<keyword evidence="2 6" id="KW-0489">Methyltransferase</keyword>
<dbReference type="SUPFAM" id="SSF53335">
    <property type="entry name" value="S-adenosyl-L-methionine-dependent methyltransferases"/>
    <property type="match status" value="1"/>
</dbReference>
<dbReference type="InterPro" id="IPR000682">
    <property type="entry name" value="PCMT"/>
</dbReference>
<proteinExistence type="inferred from homology"/>
<dbReference type="AlphaFoldDB" id="A0A1W1D9N3"/>
<dbReference type="GO" id="GO:0005737">
    <property type="term" value="C:cytoplasm"/>
    <property type="evidence" value="ECO:0007669"/>
    <property type="project" value="TreeGrafter"/>
</dbReference>
<keyword evidence="3 6" id="KW-0808">Transferase</keyword>
<dbReference type="GO" id="GO:0000179">
    <property type="term" value="F:rRNA (adenine-N6,N6-)-dimethyltransferase activity"/>
    <property type="evidence" value="ECO:0007669"/>
    <property type="project" value="InterPro"/>
</dbReference>
<dbReference type="InterPro" id="IPR029063">
    <property type="entry name" value="SAM-dependent_MTases_sf"/>
</dbReference>
<evidence type="ECO:0000313" key="6">
    <source>
        <dbReference type="EMBL" id="SFV77325.1"/>
    </source>
</evidence>
<dbReference type="Pfam" id="PF01135">
    <property type="entry name" value="PCMT"/>
    <property type="match status" value="1"/>
</dbReference>
<dbReference type="InterPro" id="IPR020598">
    <property type="entry name" value="rRNA_Ade_methylase_Trfase_N"/>
</dbReference>
<gene>
    <name evidence="6" type="ORF">MNB_SUP05-4-631</name>
</gene>
<evidence type="ECO:0000256" key="3">
    <source>
        <dbReference type="ARBA" id="ARBA00022679"/>
    </source>
</evidence>
<accession>A0A1W1D9N3</accession>
<protein>
    <submittedName>
        <fullName evidence="6">Protein-L-isoaspartate O-methyltransferase</fullName>
        <ecNumber evidence="6">2.1.1.77</ecNumber>
    </submittedName>
</protein>
<name>A0A1W1D9N3_9ZZZZ</name>
<sequence length="218" mass="24403">MDTNQARKNSIDNQIRPWGGLDYIANNALRDIPREFFVPEKYKDLAFADIEIPLTDKAKMLSPKIEGRILDALKIKKNETVLEVGTGSGYLTAVLSKLCKSVTSIEINEELSVSAQQKFKELNINNITTEIGDASKGWQRSTDFFDVVIIGTSVPKITGRFFHLLNVGGRIFVVEGSGKAMSAKVVTRLSEHKWETKSLFETQLNVMLGLEKTAKFEF</sequence>
<comment type="similarity">
    <text evidence="1">Belongs to the methyltransferase superfamily. L-isoaspartyl/D-aspartyl protein methyltransferase family.</text>
</comment>
<dbReference type="GO" id="GO:0004719">
    <property type="term" value="F:protein-L-isoaspartate (D-aspartate) O-methyltransferase activity"/>
    <property type="evidence" value="ECO:0007669"/>
    <property type="project" value="UniProtKB-EC"/>
</dbReference>
<dbReference type="Gene3D" id="3.40.50.150">
    <property type="entry name" value="Vaccinia Virus protein VP39"/>
    <property type="match status" value="1"/>
</dbReference>
<evidence type="ECO:0000256" key="2">
    <source>
        <dbReference type="ARBA" id="ARBA00022603"/>
    </source>
</evidence>
<dbReference type="PANTHER" id="PTHR11579">
    <property type="entry name" value="PROTEIN-L-ISOASPARTATE O-METHYLTRANSFERASE"/>
    <property type="match status" value="1"/>
</dbReference>
<reference evidence="6" key="1">
    <citation type="submission" date="2016-10" db="EMBL/GenBank/DDBJ databases">
        <authorList>
            <person name="de Groot N.N."/>
        </authorList>
    </citation>
    <scope>NUCLEOTIDE SEQUENCE</scope>
</reference>
<dbReference type="CDD" id="cd02440">
    <property type="entry name" value="AdoMet_MTases"/>
    <property type="match status" value="1"/>
</dbReference>
<evidence type="ECO:0000256" key="1">
    <source>
        <dbReference type="ARBA" id="ARBA00005369"/>
    </source>
</evidence>
<dbReference type="EMBL" id="FPHR01000021">
    <property type="protein sequence ID" value="SFV77325.1"/>
    <property type="molecule type" value="Genomic_DNA"/>
</dbReference>
<dbReference type="EC" id="2.1.1.77" evidence="6"/>
<evidence type="ECO:0000259" key="5">
    <source>
        <dbReference type="SMART" id="SM00650"/>
    </source>
</evidence>
<dbReference type="PANTHER" id="PTHR11579:SF18">
    <property type="entry name" value="PROTEIN-L-ISOASPARTATE O-METHYLTRANSFERASE"/>
    <property type="match status" value="1"/>
</dbReference>
<keyword evidence="4" id="KW-0949">S-adenosyl-L-methionine</keyword>
<dbReference type="SMART" id="SM00650">
    <property type="entry name" value="rADc"/>
    <property type="match status" value="1"/>
</dbReference>